<dbReference type="Proteomes" id="UP000054217">
    <property type="component" value="Unassembled WGS sequence"/>
</dbReference>
<reference evidence="2 3" key="1">
    <citation type="submission" date="2014-04" db="EMBL/GenBank/DDBJ databases">
        <authorList>
            <consortium name="DOE Joint Genome Institute"/>
            <person name="Kuo A."/>
            <person name="Kohler A."/>
            <person name="Costa M.D."/>
            <person name="Nagy L.G."/>
            <person name="Floudas D."/>
            <person name="Copeland A."/>
            <person name="Barry K.W."/>
            <person name="Cichocki N."/>
            <person name="Veneault-Fourrey C."/>
            <person name="LaButti K."/>
            <person name="Lindquist E.A."/>
            <person name="Lipzen A."/>
            <person name="Lundell T."/>
            <person name="Morin E."/>
            <person name="Murat C."/>
            <person name="Sun H."/>
            <person name="Tunlid A."/>
            <person name="Henrissat B."/>
            <person name="Grigoriev I.V."/>
            <person name="Hibbett D.S."/>
            <person name="Martin F."/>
            <person name="Nordberg H.P."/>
            <person name="Cantor M.N."/>
            <person name="Hua S.X."/>
        </authorList>
    </citation>
    <scope>NUCLEOTIDE SEQUENCE [LARGE SCALE GENOMIC DNA]</scope>
    <source>
        <strain evidence="2 3">Marx 270</strain>
    </source>
</reference>
<evidence type="ECO:0000313" key="3">
    <source>
        <dbReference type="Proteomes" id="UP000054217"/>
    </source>
</evidence>
<dbReference type="HOGENOM" id="CLU_2980037_0_0_1"/>
<keyword evidence="3" id="KW-1185">Reference proteome</keyword>
<proteinExistence type="predicted"/>
<evidence type="ECO:0000256" key="1">
    <source>
        <dbReference type="SAM" id="MobiDB-lite"/>
    </source>
</evidence>
<dbReference type="InParanoid" id="A0A0C3PMY2"/>
<name>A0A0C3PMY2_PISTI</name>
<gene>
    <name evidence="2" type="ORF">M404DRAFT_21845</name>
</gene>
<evidence type="ECO:0000313" key="2">
    <source>
        <dbReference type="EMBL" id="KIO10176.1"/>
    </source>
</evidence>
<feature type="region of interest" description="Disordered" evidence="1">
    <location>
        <begin position="1"/>
        <end position="58"/>
    </location>
</feature>
<protein>
    <submittedName>
        <fullName evidence="2">Uncharacterized protein</fullName>
    </submittedName>
</protein>
<sequence>MNYVCRQRKEVGREVLSPSQYDTITTSLPPSLSPRVKHVSEAEQPSPQHPSPSSSKAV</sequence>
<accession>A0A0C3PMY2</accession>
<dbReference type="AlphaFoldDB" id="A0A0C3PMY2"/>
<dbReference type="EMBL" id="KN831953">
    <property type="protein sequence ID" value="KIO10176.1"/>
    <property type="molecule type" value="Genomic_DNA"/>
</dbReference>
<organism evidence="2 3">
    <name type="scientific">Pisolithus tinctorius Marx 270</name>
    <dbReference type="NCBI Taxonomy" id="870435"/>
    <lineage>
        <taxon>Eukaryota</taxon>
        <taxon>Fungi</taxon>
        <taxon>Dikarya</taxon>
        <taxon>Basidiomycota</taxon>
        <taxon>Agaricomycotina</taxon>
        <taxon>Agaricomycetes</taxon>
        <taxon>Agaricomycetidae</taxon>
        <taxon>Boletales</taxon>
        <taxon>Sclerodermatineae</taxon>
        <taxon>Pisolithaceae</taxon>
        <taxon>Pisolithus</taxon>
    </lineage>
</organism>
<feature type="compositionally biased region" description="Polar residues" evidence="1">
    <location>
        <begin position="17"/>
        <end position="30"/>
    </location>
</feature>
<reference evidence="3" key="2">
    <citation type="submission" date="2015-01" db="EMBL/GenBank/DDBJ databases">
        <title>Evolutionary Origins and Diversification of the Mycorrhizal Mutualists.</title>
        <authorList>
            <consortium name="DOE Joint Genome Institute"/>
            <consortium name="Mycorrhizal Genomics Consortium"/>
            <person name="Kohler A."/>
            <person name="Kuo A."/>
            <person name="Nagy L.G."/>
            <person name="Floudas D."/>
            <person name="Copeland A."/>
            <person name="Barry K.W."/>
            <person name="Cichocki N."/>
            <person name="Veneault-Fourrey C."/>
            <person name="LaButti K."/>
            <person name="Lindquist E.A."/>
            <person name="Lipzen A."/>
            <person name="Lundell T."/>
            <person name="Morin E."/>
            <person name="Murat C."/>
            <person name="Riley R."/>
            <person name="Ohm R."/>
            <person name="Sun H."/>
            <person name="Tunlid A."/>
            <person name="Henrissat B."/>
            <person name="Grigoriev I.V."/>
            <person name="Hibbett D.S."/>
            <person name="Martin F."/>
        </authorList>
    </citation>
    <scope>NUCLEOTIDE SEQUENCE [LARGE SCALE GENOMIC DNA]</scope>
    <source>
        <strain evidence="3">Marx 270</strain>
    </source>
</reference>